<dbReference type="InterPro" id="IPR017871">
    <property type="entry name" value="ABC_transporter-like_CS"/>
</dbReference>
<keyword evidence="4" id="KW-0547">Nucleotide-binding</keyword>
<keyword evidence="6 8" id="KW-1133">Transmembrane helix</keyword>
<dbReference type="Proteomes" id="UP000269157">
    <property type="component" value="Unassembled WGS sequence"/>
</dbReference>
<feature type="domain" description="ABC transmembrane type-1" evidence="10">
    <location>
        <begin position="42"/>
        <end position="331"/>
    </location>
</feature>
<keyword evidence="12" id="KW-1185">Reference proteome</keyword>
<dbReference type="PROSITE" id="PS00211">
    <property type="entry name" value="ABC_TRANSPORTER_1"/>
    <property type="match status" value="1"/>
</dbReference>
<evidence type="ECO:0000256" key="3">
    <source>
        <dbReference type="ARBA" id="ARBA00022692"/>
    </source>
</evidence>
<keyword evidence="3 8" id="KW-0812">Transmembrane</keyword>
<evidence type="ECO:0000259" key="9">
    <source>
        <dbReference type="PROSITE" id="PS50893"/>
    </source>
</evidence>
<evidence type="ECO:0000259" key="10">
    <source>
        <dbReference type="PROSITE" id="PS50929"/>
    </source>
</evidence>
<dbReference type="InterPro" id="IPR036640">
    <property type="entry name" value="ABC1_TM_sf"/>
</dbReference>
<evidence type="ECO:0000256" key="7">
    <source>
        <dbReference type="ARBA" id="ARBA00023136"/>
    </source>
</evidence>
<dbReference type="InterPro" id="IPR011527">
    <property type="entry name" value="ABC1_TM_dom"/>
</dbReference>
<dbReference type="AlphaFoldDB" id="A0A497VDX2"/>
<dbReference type="InterPro" id="IPR027417">
    <property type="entry name" value="P-loop_NTPase"/>
</dbReference>
<keyword evidence="2" id="KW-0813">Transport</keyword>
<feature type="transmembrane region" description="Helical" evidence="8">
    <location>
        <begin position="186"/>
        <end position="207"/>
    </location>
</feature>
<evidence type="ECO:0000256" key="1">
    <source>
        <dbReference type="ARBA" id="ARBA00004651"/>
    </source>
</evidence>
<feature type="transmembrane region" description="Helical" evidence="8">
    <location>
        <begin position="271"/>
        <end position="293"/>
    </location>
</feature>
<dbReference type="PROSITE" id="PS50929">
    <property type="entry name" value="ABC_TM1F"/>
    <property type="match status" value="1"/>
</dbReference>
<dbReference type="CDD" id="cd03253">
    <property type="entry name" value="ABCC_ATM1_transporter"/>
    <property type="match status" value="1"/>
</dbReference>
<dbReference type="OrthoDB" id="9808328at2"/>
<gene>
    <name evidence="11" type="ORF">BCF46_2461</name>
</gene>
<feature type="transmembrane region" description="Helical" evidence="8">
    <location>
        <begin position="76"/>
        <end position="94"/>
    </location>
</feature>
<feature type="transmembrane region" description="Helical" evidence="8">
    <location>
        <begin position="157"/>
        <end position="180"/>
    </location>
</feature>
<dbReference type="FunFam" id="3.40.50.300:FF:000186">
    <property type="entry name" value="ATP-binding cassette sub-family B member 7, mitochondrial"/>
    <property type="match status" value="1"/>
</dbReference>
<dbReference type="PANTHER" id="PTHR24221:SF402">
    <property type="entry name" value="IRON-SULFUR CLUSTERS TRANSPORTER ABCB7, MITOCHONDRIAL"/>
    <property type="match status" value="1"/>
</dbReference>
<dbReference type="Pfam" id="PF00005">
    <property type="entry name" value="ABC_tran"/>
    <property type="match status" value="1"/>
</dbReference>
<evidence type="ECO:0000256" key="5">
    <source>
        <dbReference type="ARBA" id="ARBA00022840"/>
    </source>
</evidence>
<evidence type="ECO:0000313" key="11">
    <source>
        <dbReference type="EMBL" id="RLJ41502.1"/>
    </source>
</evidence>
<dbReference type="SUPFAM" id="SSF90123">
    <property type="entry name" value="ABC transporter transmembrane region"/>
    <property type="match status" value="1"/>
</dbReference>
<dbReference type="PANTHER" id="PTHR24221">
    <property type="entry name" value="ATP-BINDING CASSETTE SUB-FAMILY B"/>
    <property type="match status" value="1"/>
</dbReference>
<name>A0A497VDX2_9RHOB</name>
<dbReference type="GO" id="GO:0016887">
    <property type="term" value="F:ATP hydrolysis activity"/>
    <property type="evidence" value="ECO:0007669"/>
    <property type="project" value="InterPro"/>
</dbReference>
<dbReference type="GO" id="GO:0005524">
    <property type="term" value="F:ATP binding"/>
    <property type="evidence" value="ECO:0007669"/>
    <property type="project" value="UniProtKB-KW"/>
</dbReference>
<dbReference type="EMBL" id="RCCE01000004">
    <property type="protein sequence ID" value="RLJ41502.1"/>
    <property type="molecule type" value="Genomic_DNA"/>
</dbReference>
<evidence type="ECO:0000256" key="8">
    <source>
        <dbReference type="SAM" id="Phobius"/>
    </source>
</evidence>
<comment type="subcellular location">
    <subcellularLocation>
        <location evidence="1">Cell membrane</location>
        <topology evidence="1">Multi-pass membrane protein</topology>
    </subcellularLocation>
</comment>
<feature type="transmembrane region" description="Helical" evidence="8">
    <location>
        <begin position="305"/>
        <end position="326"/>
    </location>
</feature>
<dbReference type="SMART" id="SM00382">
    <property type="entry name" value="AAA"/>
    <property type="match status" value="1"/>
</dbReference>
<dbReference type="InterPro" id="IPR003593">
    <property type="entry name" value="AAA+_ATPase"/>
</dbReference>
<dbReference type="PROSITE" id="PS50893">
    <property type="entry name" value="ABC_TRANSPORTER_2"/>
    <property type="match status" value="1"/>
</dbReference>
<evidence type="ECO:0000256" key="2">
    <source>
        <dbReference type="ARBA" id="ARBA00022448"/>
    </source>
</evidence>
<dbReference type="GO" id="GO:0005886">
    <property type="term" value="C:plasma membrane"/>
    <property type="evidence" value="ECO:0007669"/>
    <property type="project" value="UniProtKB-SubCell"/>
</dbReference>
<keyword evidence="5 11" id="KW-0067">ATP-binding</keyword>
<keyword evidence="7 8" id="KW-0472">Membrane</keyword>
<dbReference type="GO" id="GO:0140359">
    <property type="term" value="F:ABC-type transporter activity"/>
    <property type="evidence" value="ECO:0007669"/>
    <property type="project" value="InterPro"/>
</dbReference>
<sequence length="608" mass="66978">MVTEVSEARMQQDLRKDGFNVVRKVVPYLWPDDQPWVKRRVVFALTFLIISKLVAVGTPVLYKGAVDALSGDASDAAWMLTLGAVGLTVAYGMARVMNIGFQQLRDVVFALVGQRALRMLALETFTHIHRLSMRYHITRKTGGLSRIVERGVKGVEFLLRFLLFSIGPLILELLMIAVILAFVFNIWYLVVVVGTIALYTWFTFAVTEWRVKIRKEMNDQDTDANQKAIDSLLNFETVKYFGAEKREAARYDGAMEGYVAAALKTSYSLAFLNFGQAMLITAGLVIVMVLAAMGVQDGTLTVGDFVMVNAYMIQITMPLNFLGTVYREIRQALVDMAEMFNLLEQPAEVNDKPDAKPLKVTDGAVRLDDVHFGYDAARPILKGVSLEVQAGQTVAIVGPSGSGKSTIGRLLFRFYDVNGGSLSIDGQDVRDITQESLHDAIGVVPQDTVLFNDTILYNIAYGKAGATRSEIEDAAKAAKIHDFIMELPDGYETTVGERGLKLSGGEKQRVGIARTLLKNPPILLLDEATSALDTETEADIQHSLQEMAQGRTTLTIAHRLSTIADADMIVVLENGVVVEQGAHDDLLSRDGRYASLWHRQQAEDAEAA</sequence>
<reference evidence="11 12" key="1">
    <citation type="submission" date="2018-10" db="EMBL/GenBank/DDBJ databases">
        <title>Genomic Encyclopedia of Archaeal and Bacterial Type Strains, Phase II (KMG-II): from individual species to whole genera.</title>
        <authorList>
            <person name="Goeker M."/>
        </authorList>
    </citation>
    <scope>NUCLEOTIDE SEQUENCE [LARGE SCALE GENOMIC DNA]</scope>
    <source>
        <strain evidence="11 12">DSM 29466</strain>
    </source>
</reference>
<dbReference type="SUPFAM" id="SSF52540">
    <property type="entry name" value="P-loop containing nucleoside triphosphate hydrolases"/>
    <property type="match status" value="1"/>
</dbReference>
<accession>A0A497VDX2</accession>
<comment type="caution">
    <text evidence="11">The sequence shown here is derived from an EMBL/GenBank/DDBJ whole genome shotgun (WGS) entry which is preliminary data.</text>
</comment>
<proteinExistence type="predicted"/>
<dbReference type="Gene3D" id="3.40.50.300">
    <property type="entry name" value="P-loop containing nucleotide triphosphate hydrolases"/>
    <property type="match status" value="1"/>
</dbReference>
<dbReference type="InterPro" id="IPR039421">
    <property type="entry name" value="Type_1_exporter"/>
</dbReference>
<feature type="transmembrane region" description="Helical" evidence="8">
    <location>
        <begin position="41"/>
        <end position="61"/>
    </location>
</feature>
<dbReference type="Pfam" id="PF00664">
    <property type="entry name" value="ABC_membrane"/>
    <property type="match status" value="1"/>
</dbReference>
<organism evidence="11 12">
    <name type="scientific">Litoreibacter meonggei</name>
    <dbReference type="NCBI Taxonomy" id="1049199"/>
    <lineage>
        <taxon>Bacteria</taxon>
        <taxon>Pseudomonadati</taxon>
        <taxon>Pseudomonadota</taxon>
        <taxon>Alphaproteobacteria</taxon>
        <taxon>Rhodobacterales</taxon>
        <taxon>Roseobacteraceae</taxon>
        <taxon>Litoreibacter</taxon>
    </lineage>
</organism>
<evidence type="ECO:0000256" key="4">
    <source>
        <dbReference type="ARBA" id="ARBA00022741"/>
    </source>
</evidence>
<dbReference type="Gene3D" id="1.20.1560.10">
    <property type="entry name" value="ABC transporter type 1, transmembrane domain"/>
    <property type="match status" value="1"/>
</dbReference>
<dbReference type="InterPro" id="IPR003439">
    <property type="entry name" value="ABC_transporter-like_ATP-bd"/>
</dbReference>
<protein>
    <submittedName>
        <fullName evidence="11">ATP-binding cassette subfamily B protein</fullName>
    </submittedName>
</protein>
<dbReference type="GO" id="GO:0006879">
    <property type="term" value="P:intracellular iron ion homeostasis"/>
    <property type="evidence" value="ECO:0007669"/>
    <property type="project" value="TreeGrafter"/>
</dbReference>
<feature type="domain" description="ABC transporter" evidence="9">
    <location>
        <begin position="365"/>
        <end position="599"/>
    </location>
</feature>
<evidence type="ECO:0000256" key="6">
    <source>
        <dbReference type="ARBA" id="ARBA00022989"/>
    </source>
</evidence>
<evidence type="ECO:0000313" key="12">
    <source>
        <dbReference type="Proteomes" id="UP000269157"/>
    </source>
</evidence>
<dbReference type="CDD" id="cd18582">
    <property type="entry name" value="ABC_6TM_ATM1_ABCB7"/>
    <property type="match status" value="1"/>
</dbReference>